<reference evidence="2" key="1">
    <citation type="journal article" date="2014" name="Int. J. Syst. Evol. Microbiol.">
        <title>Complete genome sequence of Corynebacterium casei LMG S-19264T (=DSM 44701T), isolated from a smear-ripened cheese.</title>
        <authorList>
            <consortium name="US DOE Joint Genome Institute (JGI-PGF)"/>
            <person name="Walter F."/>
            <person name="Albersmeier A."/>
            <person name="Kalinowski J."/>
            <person name="Ruckert C."/>
        </authorList>
    </citation>
    <scope>NUCLEOTIDE SEQUENCE</scope>
    <source>
        <strain evidence="2">CGMCC 1.14988</strain>
    </source>
</reference>
<evidence type="ECO:0000313" key="3">
    <source>
        <dbReference type="Proteomes" id="UP000650511"/>
    </source>
</evidence>
<reference evidence="2" key="2">
    <citation type="submission" date="2020-09" db="EMBL/GenBank/DDBJ databases">
        <authorList>
            <person name="Sun Q."/>
            <person name="Zhou Y."/>
        </authorList>
    </citation>
    <scope>NUCLEOTIDE SEQUENCE</scope>
    <source>
        <strain evidence="2">CGMCC 1.14988</strain>
    </source>
</reference>
<dbReference type="Proteomes" id="UP000650511">
    <property type="component" value="Unassembled WGS sequence"/>
</dbReference>
<gene>
    <name evidence="2" type="ORF">GCM10011354_27400</name>
</gene>
<evidence type="ECO:0000313" key="2">
    <source>
        <dbReference type="EMBL" id="GGI08098.1"/>
    </source>
</evidence>
<feature type="compositionally biased region" description="Pro residues" evidence="1">
    <location>
        <begin position="111"/>
        <end position="120"/>
    </location>
</feature>
<feature type="region of interest" description="Disordered" evidence="1">
    <location>
        <begin position="73"/>
        <end position="120"/>
    </location>
</feature>
<comment type="caution">
    <text evidence="2">The sequence shown here is derived from an EMBL/GenBank/DDBJ whole genome shotgun (WGS) entry which is preliminary data.</text>
</comment>
<dbReference type="EMBL" id="BMHA01000010">
    <property type="protein sequence ID" value="GGI08098.1"/>
    <property type="molecule type" value="Genomic_DNA"/>
</dbReference>
<name>A0A8J3AA07_9ACTN</name>
<sequence length="120" mass="12965">MRLRLRSGVVGTAAVRAVDVNIRTLPGGRVPHPAFLPRRRTLDGLPTENKQNFEVTDHIVPTFADDLHYPSPARFPTVARAQEPTEPGPQGPGSVVLPVQRINAPGSGRNRPPPGRRATA</sequence>
<protein>
    <submittedName>
        <fullName evidence="2">Uncharacterized protein</fullName>
    </submittedName>
</protein>
<evidence type="ECO:0000256" key="1">
    <source>
        <dbReference type="SAM" id="MobiDB-lite"/>
    </source>
</evidence>
<proteinExistence type="predicted"/>
<keyword evidence="3" id="KW-1185">Reference proteome</keyword>
<dbReference type="AlphaFoldDB" id="A0A8J3AA07"/>
<organism evidence="2 3">
    <name type="scientific">Egicoccus halophilus</name>
    <dbReference type="NCBI Taxonomy" id="1670830"/>
    <lineage>
        <taxon>Bacteria</taxon>
        <taxon>Bacillati</taxon>
        <taxon>Actinomycetota</taxon>
        <taxon>Nitriliruptoria</taxon>
        <taxon>Egicoccales</taxon>
        <taxon>Egicoccaceae</taxon>
        <taxon>Egicoccus</taxon>
    </lineage>
</organism>
<accession>A0A8J3AA07</accession>